<dbReference type="AlphaFoldDB" id="Q2Z0E4"/>
<accession>Q2Z0E4</accession>
<proteinExistence type="predicted"/>
<evidence type="ECO:0000256" key="1">
    <source>
        <dbReference type="SAM" id="Phobius"/>
    </source>
</evidence>
<feature type="transmembrane region" description="Helical" evidence="1">
    <location>
        <begin position="120"/>
        <end position="138"/>
    </location>
</feature>
<dbReference type="EMBL" id="AJ937760">
    <property type="protein sequence ID" value="CAI78456.1"/>
    <property type="molecule type" value="Genomic_DNA"/>
</dbReference>
<name>Q2Z0E4_9BACT</name>
<protein>
    <submittedName>
        <fullName evidence="2">Uncharacterized protein</fullName>
    </submittedName>
</protein>
<reference evidence="2" key="1">
    <citation type="journal article" date="2005" name="Environ. Microbiol.">
        <title>Lateral gene transfer and phylogenetic assignment of environmental fosmid clones.</title>
        <authorList>
            <person name="Nesbo C.L."/>
            <person name="Boucher Y."/>
            <person name="Dlutek M."/>
            <person name="Doolittle F.W."/>
        </authorList>
    </citation>
    <scope>NUCLEOTIDE SEQUENCE</scope>
</reference>
<keyword evidence="1" id="KW-0812">Transmembrane</keyword>
<sequence length="143" mass="14953">MTVITHLAVGAAVGSFTDNAAGAAALGLVSHVPLDILPHYEFERMWVEVAAVAAVFVAMFAAGMAGTGVFWGAVGAVVPDLENLFWRIGLLPGERKIFPGHSLRLSRVLPHGRALGPRHALTQVAIVCASLAVVLLSLRHGAN</sequence>
<organism evidence="2">
    <name type="scientific">uncultured Latescibacterota bacterium</name>
    <dbReference type="NCBI Taxonomy" id="199737"/>
    <lineage>
        <taxon>Bacteria</taxon>
        <taxon>Pseudomonadati</taxon>
        <taxon>Candidatus Latescibacterota</taxon>
        <taxon>environmental samples</taxon>
    </lineage>
</organism>
<keyword evidence="1" id="KW-1133">Transmembrane helix</keyword>
<evidence type="ECO:0000313" key="2">
    <source>
        <dbReference type="EMBL" id="CAI78456.1"/>
    </source>
</evidence>
<feature type="transmembrane region" description="Helical" evidence="1">
    <location>
        <begin position="49"/>
        <end position="78"/>
    </location>
</feature>
<keyword evidence="1" id="KW-0472">Membrane</keyword>